<dbReference type="PROSITE" id="PS50404">
    <property type="entry name" value="GST_NTER"/>
    <property type="match status" value="1"/>
</dbReference>
<dbReference type="CDD" id="cd03205">
    <property type="entry name" value="GST_C_6"/>
    <property type="match status" value="1"/>
</dbReference>
<keyword evidence="4" id="KW-1185">Reference proteome</keyword>
<dbReference type="OrthoDB" id="249703at2759"/>
<feature type="domain" description="GST N-terminal" evidence="1">
    <location>
        <begin position="1"/>
        <end position="79"/>
    </location>
</feature>
<dbReference type="Gene3D" id="3.40.30.10">
    <property type="entry name" value="Glutaredoxin"/>
    <property type="match status" value="1"/>
</dbReference>
<dbReference type="PROSITE" id="PS50405">
    <property type="entry name" value="GST_CTER"/>
    <property type="match status" value="1"/>
</dbReference>
<dbReference type="SUPFAM" id="SSF52833">
    <property type="entry name" value="Thioredoxin-like"/>
    <property type="match status" value="1"/>
</dbReference>
<dbReference type="PANTHER" id="PTHR43968:SF6">
    <property type="entry name" value="GLUTATHIONE S-TRANSFERASE OMEGA"/>
    <property type="match status" value="1"/>
</dbReference>
<dbReference type="AlphaFoldDB" id="A0A1L7WS14"/>
<dbReference type="SFLD" id="SFLDS00019">
    <property type="entry name" value="Glutathione_Transferase_(cytos"/>
    <property type="match status" value="1"/>
</dbReference>
<evidence type="ECO:0000259" key="1">
    <source>
        <dbReference type="PROSITE" id="PS50404"/>
    </source>
</evidence>
<evidence type="ECO:0008006" key="5">
    <source>
        <dbReference type="Google" id="ProtNLM"/>
    </source>
</evidence>
<dbReference type="SUPFAM" id="SSF47616">
    <property type="entry name" value="GST C-terminal domain-like"/>
    <property type="match status" value="1"/>
</dbReference>
<dbReference type="Pfam" id="PF20150">
    <property type="entry name" value="2EXR"/>
    <property type="match status" value="1"/>
</dbReference>
<proteinExistence type="predicted"/>
<feature type="domain" description="GST C-terminal" evidence="2">
    <location>
        <begin position="84"/>
        <end position="207"/>
    </location>
</feature>
<dbReference type="EMBL" id="FJOG01000006">
    <property type="protein sequence ID" value="CZR55564.1"/>
    <property type="molecule type" value="Genomic_DNA"/>
</dbReference>
<evidence type="ECO:0000313" key="4">
    <source>
        <dbReference type="Proteomes" id="UP000184330"/>
    </source>
</evidence>
<reference evidence="3 4" key="1">
    <citation type="submission" date="2016-03" db="EMBL/GenBank/DDBJ databases">
        <authorList>
            <person name="Ploux O."/>
        </authorList>
    </citation>
    <scope>NUCLEOTIDE SEQUENCE [LARGE SCALE GENOMIC DNA]</scope>
    <source>
        <strain evidence="3 4">UAMH 11012</strain>
    </source>
</reference>
<dbReference type="Proteomes" id="UP000184330">
    <property type="component" value="Unassembled WGS sequence"/>
</dbReference>
<organism evidence="3 4">
    <name type="scientific">Phialocephala subalpina</name>
    <dbReference type="NCBI Taxonomy" id="576137"/>
    <lineage>
        <taxon>Eukaryota</taxon>
        <taxon>Fungi</taxon>
        <taxon>Dikarya</taxon>
        <taxon>Ascomycota</taxon>
        <taxon>Pezizomycotina</taxon>
        <taxon>Leotiomycetes</taxon>
        <taxon>Helotiales</taxon>
        <taxon>Mollisiaceae</taxon>
        <taxon>Phialocephala</taxon>
        <taxon>Phialocephala fortinii species complex</taxon>
    </lineage>
</organism>
<dbReference type="Gene3D" id="1.20.1050.10">
    <property type="match status" value="1"/>
</dbReference>
<dbReference type="Pfam" id="PF13410">
    <property type="entry name" value="GST_C_2"/>
    <property type="match status" value="1"/>
</dbReference>
<dbReference type="GO" id="GO:0005737">
    <property type="term" value="C:cytoplasm"/>
    <property type="evidence" value="ECO:0007669"/>
    <property type="project" value="TreeGrafter"/>
</dbReference>
<sequence>MLKLISATPSPYARKVRIVLAEKGIPFELITEVPWNSMTKTPLHNPLEKLPVLILEDGSSVYESHYILEYIEAKFPEKPLLSEDIDERLFAKKVEVVADGMCDALVLSFFENQRDQPSEEWKTRPMRKVDGGFEALAEWVGDKHFIVGGKFGLADVAAGSVCGYCDVRFAEYPWRKTYPKLAKYVDKLAARQSFKDTVPAGQKISDKIGYRSVGSSVVRVDSNDYLLTAHHRFRRAFVERDLRPSEADLEWESSVPSSPLPSDTTASEITTVANPSIPGQMSFREWRYGPFCEPDSKWRVFDEGDSIISPRAALGIRLTAPEHWEVVPQGMMASGKYYNGVEEEMDGRAGRINWPKRIQRPATFRLFGDLPTELRLKIWKYTLPKPRVVQFSMEGQQVNNAPQYDIPPRDFIYGKGPPGAQHLFTCHESSLVFKEHYHRIKISNTEEVQDTEPDHYTQWIDGARDTLVISMRVFSNLTLSAHGSISLEFRILDCLKWIPSMNHSPHGLSLKQNLEVGWMETYTWASASEEEIIPCILAATEVHDRFNRLIEEGNDHLKGFDYQVSLLAAEYTKSNIGNWWRGGALYSQYDGIKELFEEGEMYNDGGPKDISPYYRDDFDYDGDEYYGVEFAVPEDLGF</sequence>
<dbReference type="InterPro" id="IPR010987">
    <property type="entry name" value="Glutathione-S-Trfase_C-like"/>
</dbReference>
<dbReference type="InterPro" id="IPR040079">
    <property type="entry name" value="Glutathione_S-Trfase"/>
</dbReference>
<protein>
    <recommendedName>
        <fullName evidence="5">Glutathione S-transferase</fullName>
    </recommendedName>
</protein>
<dbReference type="InterPro" id="IPR036282">
    <property type="entry name" value="Glutathione-S-Trfase_C_sf"/>
</dbReference>
<evidence type="ECO:0000259" key="2">
    <source>
        <dbReference type="PROSITE" id="PS50405"/>
    </source>
</evidence>
<gene>
    <name evidence="3" type="ORF">PAC_05452</name>
</gene>
<dbReference type="InterPro" id="IPR004045">
    <property type="entry name" value="Glutathione_S-Trfase_N"/>
</dbReference>
<evidence type="ECO:0000313" key="3">
    <source>
        <dbReference type="EMBL" id="CZR55564.1"/>
    </source>
</evidence>
<dbReference type="STRING" id="576137.A0A1L7WS14"/>
<dbReference type="Pfam" id="PF13409">
    <property type="entry name" value="GST_N_2"/>
    <property type="match status" value="1"/>
</dbReference>
<accession>A0A1L7WS14</accession>
<dbReference type="PANTHER" id="PTHR43968">
    <property type="match status" value="1"/>
</dbReference>
<dbReference type="InterPro" id="IPR050983">
    <property type="entry name" value="GST_Omega/HSP26"/>
</dbReference>
<name>A0A1L7WS14_9HELO</name>
<dbReference type="InterPro" id="IPR045518">
    <property type="entry name" value="2EXR"/>
</dbReference>
<dbReference type="SFLD" id="SFLDG00358">
    <property type="entry name" value="Main_(cytGST)"/>
    <property type="match status" value="1"/>
</dbReference>
<dbReference type="InterPro" id="IPR036249">
    <property type="entry name" value="Thioredoxin-like_sf"/>
</dbReference>